<evidence type="ECO:0000313" key="3">
    <source>
        <dbReference type="Proteomes" id="UP000295150"/>
    </source>
</evidence>
<dbReference type="RefSeq" id="WP_133482962.1">
    <property type="nucleotide sequence ID" value="NZ_SNWH01000006.1"/>
</dbReference>
<dbReference type="EMBL" id="SNWH01000006">
    <property type="protein sequence ID" value="TDO09907.1"/>
    <property type="molecule type" value="Genomic_DNA"/>
</dbReference>
<protein>
    <submittedName>
        <fullName evidence="2">NitT/TauT family transport system substrate-binding protein</fullName>
    </submittedName>
</protein>
<dbReference type="Proteomes" id="UP000295150">
    <property type="component" value="Unassembled WGS sequence"/>
</dbReference>
<evidence type="ECO:0000313" key="2">
    <source>
        <dbReference type="EMBL" id="TDO09907.1"/>
    </source>
</evidence>
<dbReference type="AlphaFoldDB" id="A0A4R6HNL8"/>
<dbReference type="Gene3D" id="3.40.190.10">
    <property type="entry name" value="Periplasmic binding protein-like II"/>
    <property type="match status" value="2"/>
</dbReference>
<dbReference type="PANTHER" id="PTHR30024:SF2">
    <property type="entry name" value="ABC TRANSPORTER SUBSTRATE-BINDING PROTEIN"/>
    <property type="match status" value="1"/>
</dbReference>
<keyword evidence="3" id="KW-1185">Reference proteome</keyword>
<dbReference type="OrthoDB" id="6003871at2"/>
<sequence>MSLTTFRYAGLTLLALAATGGTQDAEASERIRIAEQFGIAYLPLQVIQDQELIQKYAEDAGLDVDVEWRRLSGGAAVNDALLSGSIDIASAGVGPLLIAWDRTRGNLDVKAIAALGHAPNFLLTRDPEVQSIEDFGPEDRIALPAVGVSVQARFLQYAAANTFGAEEYDVLDRQTLSLPHPDATAALISGGTEITGYFSSIPYQYQALKHEGIHKVTDSYEILGGPITPVLVYATDRFRTDNPELYEVFRAALEEASEIIEADRDAAVDAFLRVTGSGLDRDFLSGLVNDPQIDFTLVPDNTYSLAEFLYQVGAIEHRPESWQDYFFDEAHAWEGS</sequence>
<keyword evidence="1" id="KW-0732">Signal</keyword>
<comment type="caution">
    <text evidence="2">The sequence shown here is derived from an EMBL/GenBank/DDBJ whole genome shotgun (WGS) entry which is preliminary data.</text>
</comment>
<evidence type="ECO:0000256" key="1">
    <source>
        <dbReference type="SAM" id="SignalP"/>
    </source>
</evidence>
<gene>
    <name evidence="2" type="ORF">DFO68_106164</name>
</gene>
<dbReference type="PANTHER" id="PTHR30024">
    <property type="entry name" value="ALIPHATIC SULFONATES-BINDING PROTEIN-RELATED"/>
    <property type="match status" value="1"/>
</dbReference>
<organism evidence="2 3">
    <name type="scientific">Halomonas ventosae</name>
    <dbReference type="NCBI Taxonomy" id="229007"/>
    <lineage>
        <taxon>Bacteria</taxon>
        <taxon>Pseudomonadati</taxon>
        <taxon>Pseudomonadota</taxon>
        <taxon>Gammaproteobacteria</taxon>
        <taxon>Oceanospirillales</taxon>
        <taxon>Halomonadaceae</taxon>
        <taxon>Halomonas</taxon>
    </lineage>
</organism>
<reference evidence="2 3" key="1">
    <citation type="submission" date="2019-03" db="EMBL/GenBank/DDBJ databases">
        <title>Freshwater and sediment microbial communities from various areas in North America, analyzing microbe dynamics in response to fracking.</title>
        <authorList>
            <person name="Lamendella R."/>
        </authorList>
    </citation>
    <scope>NUCLEOTIDE SEQUENCE [LARGE SCALE GENOMIC DNA]</scope>
    <source>
        <strain evidence="2 3">1_TX</strain>
    </source>
</reference>
<feature type="chain" id="PRO_5020200503" evidence="1">
    <location>
        <begin position="18"/>
        <end position="336"/>
    </location>
</feature>
<accession>A0A4R6HNL8</accession>
<feature type="signal peptide" evidence="1">
    <location>
        <begin position="1"/>
        <end position="17"/>
    </location>
</feature>
<proteinExistence type="predicted"/>
<name>A0A4R6HNL8_9GAMM</name>
<dbReference type="SUPFAM" id="SSF53850">
    <property type="entry name" value="Periplasmic binding protein-like II"/>
    <property type="match status" value="1"/>
</dbReference>
<dbReference type="Pfam" id="PF13379">
    <property type="entry name" value="NMT1_2"/>
    <property type="match status" value="1"/>
</dbReference>